<dbReference type="EMBL" id="GG662712">
    <property type="protein sequence ID" value="EWS74612.1"/>
    <property type="molecule type" value="Genomic_DNA"/>
</dbReference>
<dbReference type="AlphaFoldDB" id="W7XBA4"/>
<keyword evidence="2" id="KW-1185">Reference proteome</keyword>
<dbReference type="RefSeq" id="XP_012652834.1">
    <property type="nucleotide sequence ID" value="XM_012797380.1"/>
</dbReference>
<dbReference type="Proteomes" id="UP000009168">
    <property type="component" value="Unassembled WGS sequence"/>
</dbReference>
<accession>W7XBA4</accession>
<reference evidence="2" key="1">
    <citation type="journal article" date="2006" name="PLoS Biol.">
        <title>Macronuclear genome sequence of the ciliate Tetrahymena thermophila, a model eukaryote.</title>
        <authorList>
            <person name="Eisen J.A."/>
            <person name="Coyne R.S."/>
            <person name="Wu M."/>
            <person name="Wu D."/>
            <person name="Thiagarajan M."/>
            <person name="Wortman J.R."/>
            <person name="Badger J.H."/>
            <person name="Ren Q."/>
            <person name="Amedeo P."/>
            <person name="Jones K.M."/>
            <person name="Tallon L.J."/>
            <person name="Delcher A.L."/>
            <person name="Salzberg S.L."/>
            <person name="Silva J.C."/>
            <person name="Haas B.J."/>
            <person name="Majoros W.H."/>
            <person name="Farzad M."/>
            <person name="Carlton J.M."/>
            <person name="Smith R.K. Jr."/>
            <person name="Garg J."/>
            <person name="Pearlman R.E."/>
            <person name="Karrer K.M."/>
            <person name="Sun L."/>
            <person name="Manning G."/>
            <person name="Elde N.C."/>
            <person name="Turkewitz A.P."/>
            <person name="Asai D.J."/>
            <person name="Wilkes D.E."/>
            <person name="Wang Y."/>
            <person name="Cai H."/>
            <person name="Collins K."/>
            <person name="Stewart B.A."/>
            <person name="Lee S.R."/>
            <person name="Wilamowska K."/>
            <person name="Weinberg Z."/>
            <person name="Ruzzo W.L."/>
            <person name="Wloga D."/>
            <person name="Gaertig J."/>
            <person name="Frankel J."/>
            <person name="Tsao C.-C."/>
            <person name="Gorovsky M.A."/>
            <person name="Keeling P.J."/>
            <person name="Waller R.F."/>
            <person name="Patron N.J."/>
            <person name="Cherry J.M."/>
            <person name="Stover N.A."/>
            <person name="Krieger C.J."/>
            <person name="del Toro C."/>
            <person name="Ryder H.F."/>
            <person name="Williamson S.C."/>
            <person name="Barbeau R.A."/>
            <person name="Hamilton E.P."/>
            <person name="Orias E."/>
        </authorList>
    </citation>
    <scope>NUCLEOTIDE SEQUENCE [LARGE SCALE GENOMIC DNA]</scope>
    <source>
        <strain evidence="2">SB210</strain>
    </source>
</reference>
<protein>
    <submittedName>
        <fullName evidence="1">Uncharacterized protein</fullName>
    </submittedName>
</protein>
<name>W7XBA4_TETTS</name>
<dbReference type="InParanoid" id="W7XBA4"/>
<organism evidence="1 2">
    <name type="scientific">Tetrahymena thermophila (strain SB210)</name>
    <dbReference type="NCBI Taxonomy" id="312017"/>
    <lineage>
        <taxon>Eukaryota</taxon>
        <taxon>Sar</taxon>
        <taxon>Alveolata</taxon>
        <taxon>Ciliophora</taxon>
        <taxon>Intramacronucleata</taxon>
        <taxon>Oligohymenophorea</taxon>
        <taxon>Hymenostomatida</taxon>
        <taxon>Tetrahymenina</taxon>
        <taxon>Tetrahymenidae</taxon>
        <taxon>Tetrahymena</taxon>
    </lineage>
</organism>
<evidence type="ECO:0000313" key="2">
    <source>
        <dbReference type="Proteomes" id="UP000009168"/>
    </source>
</evidence>
<evidence type="ECO:0000313" key="1">
    <source>
        <dbReference type="EMBL" id="EWS74612.1"/>
    </source>
</evidence>
<dbReference type="GeneID" id="24436984"/>
<dbReference type="KEGG" id="tet:TTHERM_000047159"/>
<gene>
    <name evidence="1" type="ORF">TTHERM_000047159</name>
</gene>
<sequence>MGVLRRLILFLRRFKEQREGKFFKSLISAISFSSKVNSLNLGQSQIPFKSFNLFIFIFKNSSLGCPPNSSALAISFSDTSNFLNSGSLSFSSLVNLLPDTFKNWRYLRADSSKAGLNCQSEVIQFFEQFKLSKKGSQVTKLISDIQFPDKSRQRKWRQLSKGLNNFSISFSAKFNLIYAYDPLFYILEIFDRFSLIS</sequence>
<proteinExistence type="predicted"/>